<reference evidence="2" key="1">
    <citation type="journal article" date="2020" name="J Insects Food Feed">
        <title>The yellow mealworm (Tenebrio molitor) genome: a resource for the emerging insects as food and feed industry.</title>
        <authorList>
            <person name="Eriksson T."/>
            <person name="Andere A."/>
            <person name="Kelstrup H."/>
            <person name="Emery V."/>
            <person name="Picard C."/>
        </authorList>
    </citation>
    <scope>NUCLEOTIDE SEQUENCE</scope>
    <source>
        <strain evidence="2">Stoneville</strain>
        <tissue evidence="2">Whole head</tissue>
    </source>
</reference>
<evidence type="ECO:0000313" key="3">
    <source>
        <dbReference type="Proteomes" id="UP000719412"/>
    </source>
</evidence>
<evidence type="ECO:0000313" key="2">
    <source>
        <dbReference type="EMBL" id="KAH0821342.1"/>
    </source>
</evidence>
<proteinExistence type="predicted"/>
<keyword evidence="3" id="KW-1185">Reference proteome</keyword>
<protein>
    <recommendedName>
        <fullName evidence="1">DUF4729 domain-containing protein</fullName>
    </recommendedName>
</protein>
<gene>
    <name evidence="2" type="ORF">GEV33_001450</name>
</gene>
<evidence type="ECO:0000259" key="1">
    <source>
        <dbReference type="Pfam" id="PF15866"/>
    </source>
</evidence>
<dbReference type="InterPro" id="IPR031732">
    <property type="entry name" value="DUF4729"/>
</dbReference>
<feature type="domain" description="DUF4729" evidence="1">
    <location>
        <begin position="29"/>
        <end position="171"/>
    </location>
</feature>
<reference evidence="2" key="2">
    <citation type="submission" date="2021-08" db="EMBL/GenBank/DDBJ databases">
        <authorList>
            <person name="Eriksson T."/>
        </authorList>
    </citation>
    <scope>NUCLEOTIDE SEQUENCE</scope>
    <source>
        <strain evidence="2">Stoneville</strain>
        <tissue evidence="2">Whole head</tissue>
    </source>
</reference>
<name>A0A8J6HVG4_TENMO</name>
<dbReference type="EMBL" id="JABDTM020008316">
    <property type="protein sequence ID" value="KAH0821342.1"/>
    <property type="molecule type" value="Genomic_DNA"/>
</dbReference>
<accession>A0A8J6HVG4</accession>
<organism evidence="2 3">
    <name type="scientific">Tenebrio molitor</name>
    <name type="common">Yellow mealworm beetle</name>
    <dbReference type="NCBI Taxonomy" id="7067"/>
    <lineage>
        <taxon>Eukaryota</taxon>
        <taxon>Metazoa</taxon>
        <taxon>Ecdysozoa</taxon>
        <taxon>Arthropoda</taxon>
        <taxon>Hexapoda</taxon>
        <taxon>Insecta</taxon>
        <taxon>Pterygota</taxon>
        <taxon>Neoptera</taxon>
        <taxon>Endopterygota</taxon>
        <taxon>Coleoptera</taxon>
        <taxon>Polyphaga</taxon>
        <taxon>Cucujiformia</taxon>
        <taxon>Tenebrionidae</taxon>
        <taxon>Tenebrio</taxon>
    </lineage>
</organism>
<comment type="caution">
    <text evidence="2">The sequence shown here is derived from an EMBL/GenBank/DDBJ whole genome shotgun (WGS) entry which is preliminary data.</text>
</comment>
<dbReference type="Proteomes" id="UP000719412">
    <property type="component" value="Unassembled WGS sequence"/>
</dbReference>
<dbReference type="Pfam" id="PF15866">
    <property type="entry name" value="DUF4729"/>
    <property type="match status" value="1"/>
</dbReference>
<sequence length="224" mass="25210">MFTHAELLTIKQEREMRRNTISTSKRPLQCPHVDCNRYVSICDLNAHFQHEHIEVPIAQTSLDDRNPLTFYPRDIRYGVKQCLILLNVIVPPEEPNDSSQSDKPSSITVAVLASRMAAAQLGDETNQSIVEDEEVNGTVISNNDKIIIWMASNVVCDYSYTVAVSTVSEDIRVKYYGPVLQLGNSPKKLCMEGHCLILSHFHFLGMSENGLKPLQLDVIVHSED</sequence>
<dbReference type="AlphaFoldDB" id="A0A8J6HVG4"/>